<accession>A0A1R4A9W8</accession>
<dbReference type="EMBL" id="FO082872">
    <property type="protein sequence ID" value="SJK85811.1"/>
    <property type="molecule type" value="Genomic_DNA"/>
</dbReference>
<proteinExistence type="predicted"/>
<dbReference type="RefSeq" id="XP_021338030.1">
    <property type="nucleotide sequence ID" value="XM_021483065.1"/>
</dbReference>
<dbReference type="Proteomes" id="UP000002899">
    <property type="component" value="Chromosome II"/>
</dbReference>
<dbReference type="VEuPathDB" id="PiroplasmaDB:BMR1_02g00511"/>
<evidence type="ECO:0000313" key="1">
    <source>
        <dbReference type="EMBL" id="SJK85811.1"/>
    </source>
</evidence>
<sequence>MDDQIVDSDKVHFEYSLCGIYTFPKGESDTMEVEESQTIKIKEVNKDFLEFLTTLQQGSDSSTTFAWQRKIYVKKPTIDDVNLDMTATSKKFTTVHVRIFSKPDNLAGLCCVSQYSPSDNKSPHVGVTKKEIISSISIIKILESFGYKLFCSYFETGQLFIFNSGRREEVFVYVTKQNAKGFEQFSLSRDKLFIKVKGSTIGGKSNDALYSKVNTVVNSIKKFVTLDVTPENVLETRSWD</sequence>
<reference evidence="1 2" key="1">
    <citation type="journal article" date="2012" name="Nucleic Acids Res.">
        <title>Sequencing of the smallest Apicomplexan genome from the human pathogen Babesia microti.</title>
        <authorList>
            <person name="Cornillot E."/>
            <person name="Hadj-Kaddour K."/>
            <person name="Dassouli A."/>
            <person name="Noel B."/>
            <person name="Ranwez V."/>
            <person name="Vacherie B."/>
            <person name="Augagneur Y."/>
            <person name="Bres V."/>
            <person name="Duclos A."/>
            <person name="Randazzo S."/>
            <person name="Carcy B."/>
            <person name="Debierre-Grockiego F."/>
            <person name="Delbecq S."/>
            <person name="Moubri-Menage K."/>
            <person name="Shams-Eldin H."/>
            <person name="Usmani-Brown S."/>
            <person name="Bringaud F."/>
            <person name="Wincker P."/>
            <person name="Vivares C.P."/>
            <person name="Schwarz R.T."/>
            <person name="Schetters T.P."/>
            <person name="Krause P.J."/>
            <person name="Gorenflot A."/>
            <person name="Berry V."/>
            <person name="Barbe V."/>
            <person name="Ben Mamoun C."/>
        </authorList>
    </citation>
    <scope>NUCLEOTIDE SEQUENCE [LARGE SCALE GENOMIC DNA]</scope>
    <source>
        <strain evidence="1 2">RI</strain>
    </source>
</reference>
<evidence type="ECO:0000313" key="2">
    <source>
        <dbReference type="Proteomes" id="UP000002899"/>
    </source>
</evidence>
<dbReference type="AlphaFoldDB" id="A0A1R4A9W8"/>
<keyword evidence="2" id="KW-1185">Reference proteome</keyword>
<reference evidence="1 2" key="2">
    <citation type="journal article" date="2013" name="PLoS ONE">
        <title>Whole genome mapping and re-organization of the nuclear and mitochondrial genomes of Babesia microti isolates.</title>
        <authorList>
            <person name="Cornillot E."/>
            <person name="Dassouli A."/>
            <person name="Garg A."/>
            <person name="Pachikara N."/>
            <person name="Randazzo S."/>
            <person name="Depoix D."/>
            <person name="Carcy B."/>
            <person name="Delbecq S."/>
            <person name="Frutos R."/>
            <person name="Silva J.C."/>
            <person name="Sutton R."/>
            <person name="Krause P.J."/>
            <person name="Mamoun C.B."/>
        </authorList>
    </citation>
    <scope>NUCLEOTIDE SEQUENCE [LARGE SCALE GENOMIC DNA]</scope>
    <source>
        <strain evidence="1 2">RI</strain>
    </source>
</reference>
<protein>
    <submittedName>
        <fullName evidence="1">Uncharacterized protein</fullName>
    </submittedName>
</protein>
<dbReference type="GeneID" id="24423893"/>
<organism evidence="1 2">
    <name type="scientific">Babesia microti (strain RI)</name>
    <dbReference type="NCBI Taxonomy" id="1133968"/>
    <lineage>
        <taxon>Eukaryota</taxon>
        <taxon>Sar</taxon>
        <taxon>Alveolata</taxon>
        <taxon>Apicomplexa</taxon>
        <taxon>Aconoidasida</taxon>
        <taxon>Piroplasmida</taxon>
        <taxon>Babesiidae</taxon>
        <taxon>Babesia</taxon>
    </lineage>
</organism>
<dbReference type="KEGG" id="bmic:BMR1_02g00511"/>
<name>A0A1R4A9W8_BABMR</name>
<reference evidence="1 2" key="3">
    <citation type="journal article" date="2016" name="Sci. Rep.">
        <title>Genome-wide diversity and gene expression profiling of Babesia microti isolates identify polymorphic genes that mediate host-pathogen interactions.</title>
        <authorList>
            <person name="Silva J.C."/>
            <person name="Cornillot E."/>
            <person name="McCracken C."/>
            <person name="Usmani-Brown S."/>
            <person name="Dwivedi A."/>
            <person name="Ifeonu O.O."/>
            <person name="Crabtree J."/>
            <person name="Gotia H.T."/>
            <person name="Virji A.Z."/>
            <person name="Reynes C."/>
            <person name="Colinge J."/>
            <person name="Kumar V."/>
            <person name="Lawres L."/>
            <person name="Pazzi J.E."/>
            <person name="Pablo J.V."/>
            <person name="Hung C."/>
            <person name="Brancato J."/>
            <person name="Kumari P."/>
            <person name="Orvis J."/>
            <person name="Tretina K."/>
            <person name="Chibucos M."/>
            <person name="Ott S."/>
            <person name="Sadzewicz L."/>
            <person name="Sengamalay N."/>
            <person name="Shetty A.C."/>
            <person name="Su Q."/>
            <person name="Tallon L."/>
            <person name="Fraser C.M."/>
            <person name="Frutos R."/>
            <person name="Molina D.M."/>
            <person name="Krause P.J."/>
            <person name="Ben Mamoun C."/>
        </authorList>
    </citation>
    <scope>NUCLEOTIDE SEQUENCE [LARGE SCALE GENOMIC DNA]</scope>
    <source>
        <strain evidence="1 2">RI</strain>
    </source>
</reference>